<proteinExistence type="inferred from homology"/>
<dbReference type="PANTHER" id="PTHR30502:SF0">
    <property type="entry name" value="PHOSPHOENOLPYRUVATE CARBOXYLASE FAMILY PROTEIN"/>
    <property type="match status" value="1"/>
</dbReference>
<keyword evidence="6" id="KW-1185">Reference proteome</keyword>
<evidence type="ECO:0000256" key="1">
    <source>
        <dbReference type="ARBA" id="ARBA00005568"/>
    </source>
</evidence>
<dbReference type="OrthoDB" id="1621678at2759"/>
<dbReference type="InterPro" id="IPR040442">
    <property type="entry name" value="Pyrv_kinase-like_dom_sf"/>
</dbReference>
<sequence length="271" mass="28918">MSFTTPIQTTFQGSSPAFGFWLTLPSAGVAKTILHGSSGSSTRFTWVLVDAEHGLISDHHYYELNNSIGSENASPIIRVPNAEEWMIKRALDAGAHGIMTPMCHSEVDAANVVKWTKYPPHGSRGYGPMFAPHSFPNVDPGAQYDEGAQKGITVAVQIESKSGLENVEKIAAVPGIDVLFIGPFDLALQTGVKRGGEEHEASIQRIKAAAHASGKKAAIFCTDGNDAQKRAQQGFDMISVTTDVGVFRNAMLGELKTANGETVQGGSRDGY</sequence>
<keyword evidence="3" id="KW-0456">Lyase</keyword>
<feature type="domain" description="HpcH/HpaI aldolase/citrate lyase" evidence="4">
    <location>
        <begin position="43"/>
        <end position="250"/>
    </location>
</feature>
<dbReference type="GO" id="GO:0046872">
    <property type="term" value="F:metal ion binding"/>
    <property type="evidence" value="ECO:0007669"/>
    <property type="project" value="UniProtKB-KW"/>
</dbReference>
<evidence type="ECO:0000256" key="2">
    <source>
        <dbReference type="ARBA" id="ARBA00022723"/>
    </source>
</evidence>
<accession>A0A9W9F6E9</accession>
<reference evidence="5" key="1">
    <citation type="submission" date="2022-11" db="EMBL/GenBank/DDBJ databases">
        <authorList>
            <person name="Petersen C."/>
        </authorList>
    </citation>
    <scope>NUCLEOTIDE SEQUENCE</scope>
    <source>
        <strain evidence="5">IBT 30069</strain>
    </source>
</reference>
<protein>
    <recommendedName>
        <fullName evidence="4">HpcH/HpaI aldolase/citrate lyase domain-containing protein</fullName>
    </recommendedName>
</protein>
<dbReference type="PANTHER" id="PTHR30502">
    <property type="entry name" value="2-KETO-3-DEOXY-L-RHAMNONATE ALDOLASE"/>
    <property type="match status" value="1"/>
</dbReference>
<dbReference type="Gene3D" id="3.20.20.60">
    <property type="entry name" value="Phosphoenolpyruvate-binding domains"/>
    <property type="match status" value="1"/>
</dbReference>
<evidence type="ECO:0000259" key="4">
    <source>
        <dbReference type="Pfam" id="PF03328"/>
    </source>
</evidence>
<dbReference type="InterPro" id="IPR005000">
    <property type="entry name" value="Aldolase/citrate-lyase_domain"/>
</dbReference>
<keyword evidence="2" id="KW-0479">Metal-binding</keyword>
<gene>
    <name evidence="5" type="ORF">N7456_010295</name>
</gene>
<dbReference type="InterPro" id="IPR015813">
    <property type="entry name" value="Pyrv/PenolPyrv_kinase-like_dom"/>
</dbReference>
<evidence type="ECO:0000256" key="3">
    <source>
        <dbReference type="ARBA" id="ARBA00023239"/>
    </source>
</evidence>
<reference evidence="5" key="2">
    <citation type="journal article" date="2023" name="IMA Fungus">
        <title>Comparative genomic study of the Penicillium genus elucidates a diverse pangenome and 15 lateral gene transfer events.</title>
        <authorList>
            <person name="Petersen C."/>
            <person name="Sorensen T."/>
            <person name="Nielsen M.R."/>
            <person name="Sondergaard T.E."/>
            <person name="Sorensen J.L."/>
            <person name="Fitzpatrick D.A."/>
            <person name="Frisvad J.C."/>
            <person name="Nielsen K.L."/>
        </authorList>
    </citation>
    <scope>NUCLEOTIDE SEQUENCE</scope>
    <source>
        <strain evidence="5">IBT 30069</strain>
    </source>
</reference>
<organism evidence="5 6">
    <name type="scientific">Penicillium angulare</name>
    <dbReference type="NCBI Taxonomy" id="116970"/>
    <lineage>
        <taxon>Eukaryota</taxon>
        <taxon>Fungi</taxon>
        <taxon>Dikarya</taxon>
        <taxon>Ascomycota</taxon>
        <taxon>Pezizomycotina</taxon>
        <taxon>Eurotiomycetes</taxon>
        <taxon>Eurotiomycetidae</taxon>
        <taxon>Eurotiales</taxon>
        <taxon>Aspergillaceae</taxon>
        <taxon>Penicillium</taxon>
    </lineage>
</organism>
<dbReference type="InterPro" id="IPR050251">
    <property type="entry name" value="HpcH-HpaI_aldolase"/>
</dbReference>
<name>A0A9W9F6E9_9EURO</name>
<comment type="similarity">
    <text evidence="1">Belongs to the HpcH/HpaI aldolase family.</text>
</comment>
<dbReference type="Pfam" id="PF03328">
    <property type="entry name" value="HpcH_HpaI"/>
    <property type="match status" value="1"/>
</dbReference>
<evidence type="ECO:0000313" key="5">
    <source>
        <dbReference type="EMBL" id="KAJ5094434.1"/>
    </source>
</evidence>
<dbReference type="GO" id="GO:0016832">
    <property type="term" value="F:aldehyde-lyase activity"/>
    <property type="evidence" value="ECO:0007669"/>
    <property type="project" value="TreeGrafter"/>
</dbReference>
<comment type="caution">
    <text evidence="5">The sequence shown here is derived from an EMBL/GenBank/DDBJ whole genome shotgun (WGS) entry which is preliminary data.</text>
</comment>
<evidence type="ECO:0000313" key="6">
    <source>
        <dbReference type="Proteomes" id="UP001149165"/>
    </source>
</evidence>
<dbReference type="SUPFAM" id="SSF51621">
    <property type="entry name" value="Phosphoenolpyruvate/pyruvate domain"/>
    <property type="match status" value="1"/>
</dbReference>
<dbReference type="AlphaFoldDB" id="A0A9W9F6E9"/>
<dbReference type="GO" id="GO:0005737">
    <property type="term" value="C:cytoplasm"/>
    <property type="evidence" value="ECO:0007669"/>
    <property type="project" value="TreeGrafter"/>
</dbReference>
<dbReference type="Proteomes" id="UP001149165">
    <property type="component" value="Unassembled WGS sequence"/>
</dbReference>
<dbReference type="EMBL" id="JAPQKH010000006">
    <property type="protein sequence ID" value="KAJ5094434.1"/>
    <property type="molecule type" value="Genomic_DNA"/>
</dbReference>